<reference evidence="1 2" key="1">
    <citation type="submission" date="2021-06" db="EMBL/GenBank/DDBJ databases">
        <title>Caerostris darwini draft genome.</title>
        <authorList>
            <person name="Kono N."/>
            <person name="Arakawa K."/>
        </authorList>
    </citation>
    <scope>NUCLEOTIDE SEQUENCE [LARGE SCALE GENOMIC DNA]</scope>
</reference>
<comment type="caution">
    <text evidence="1">The sequence shown here is derived from an EMBL/GenBank/DDBJ whole genome shotgun (WGS) entry which is preliminary data.</text>
</comment>
<accession>A0AAV4UWR7</accession>
<dbReference type="EMBL" id="BPLQ01012056">
    <property type="protein sequence ID" value="GIY62168.1"/>
    <property type="molecule type" value="Genomic_DNA"/>
</dbReference>
<name>A0AAV4UWR7_9ARAC</name>
<dbReference type="Proteomes" id="UP001054837">
    <property type="component" value="Unassembled WGS sequence"/>
</dbReference>
<evidence type="ECO:0000313" key="1">
    <source>
        <dbReference type="EMBL" id="GIY62168.1"/>
    </source>
</evidence>
<proteinExistence type="predicted"/>
<dbReference type="AlphaFoldDB" id="A0AAV4UWR7"/>
<evidence type="ECO:0000313" key="2">
    <source>
        <dbReference type="Proteomes" id="UP001054837"/>
    </source>
</evidence>
<sequence>MLTNEGGGCCHGNRGKREFGRNHFIHFLSKLAEHYLEENNGGQTKSIKLWTRRAKINSNHVSTSRPDSKKGGYHDCVPRLSTTCVPRLDAPIEYHMCTAIEYPVADISV</sequence>
<keyword evidence="2" id="KW-1185">Reference proteome</keyword>
<protein>
    <submittedName>
        <fullName evidence="1">Uncharacterized protein</fullName>
    </submittedName>
</protein>
<organism evidence="1 2">
    <name type="scientific">Caerostris darwini</name>
    <dbReference type="NCBI Taxonomy" id="1538125"/>
    <lineage>
        <taxon>Eukaryota</taxon>
        <taxon>Metazoa</taxon>
        <taxon>Ecdysozoa</taxon>
        <taxon>Arthropoda</taxon>
        <taxon>Chelicerata</taxon>
        <taxon>Arachnida</taxon>
        <taxon>Araneae</taxon>
        <taxon>Araneomorphae</taxon>
        <taxon>Entelegynae</taxon>
        <taxon>Araneoidea</taxon>
        <taxon>Araneidae</taxon>
        <taxon>Caerostris</taxon>
    </lineage>
</organism>
<gene>
    <name evidence="1" type="ORF">CDAR_479171</name>
</gene>